<sequence length="273" mass="28635">MAGAGAGVSLCLQGFAKRTTDVCQMLAPFPHVCQPAHDKQCPSDVYGGQSGGEDKCAHAVDEVFPYHLPAYDVSACGCCRLAERADKEVDVSGAAGLLGATESLPAAHAESVGLVHVEQHIAVPAFQFCQGGQVGLVAVHAEDAFGDDDDLAKGGVVLFEQPFQLCQIVVAVADAFGGRQADAVNQAGMDELVGKYQRLCIAYGGQDARVGMIPAVEHQCGFRAEKVCQFGFQLFVNGEVARQQPGRRRGGQERVGGECAQEFLAQGPVGCQP</sequence>
<gene>
    <name evidence="1" type="ORF">BACSTE_00517</name>
</gene>
<protein>
    <submittedName>
        <fullName evidence="1">Uncharacterized protein</fullName>
    </submittedName>
</protein>
<dbReference type="EMBL" id="ABFZ02000016">
    <property type="protein sequence ID" value="EDS16387.1"/>
    <property type="molecule type" value="Genomic_DNA"/>
</dbReference>
<organism evidence="1 2">
    <name type="scientific">Bacteroides stercoris ATCC 43183</name>
    <dbReference type="NCBI Taxonomy" id="449673"/>
    <lineage>
        <taxon>Bacteria</taxon>
        <taxon>Pseudomonadati</taxon>
        <taxon>Bacteroidota</taxon>
        <taxon>Bacteroidia</taxon>
        <taxon>Bacteroidales</taxon>
        <taxon>Bacteroidaceae</taxon>
        <taxon>Bacteroides</taxon>
    </lineage>
</organism>
<dbReference type="AlphaFoldDB" id="B0NM26"/>
<evidence type="ECO:0000313" key="1">
    <source>
        <dbReference type="EMBL" id="EDS16387.1"/>
    </source>
</evidence>
<reference evidence="1 2" key="1">
    <citation type="submission" date="2007-11" db="EMBL/GenBank/DDBJ databases">
        <title>Draft genome sequence of Bacteroides stercoris(ATCC 43183).</title>
        <authorList>
            <person name="Sudarsanam P."/>
            <person name="Ley R."/>
            <person name="Guruge J."/>
            <person name="Turnbaugh P.J."/>
            <person name="Mahowald M."/>
            <person name="Liep D."/>
            <person name="Gordon J."/>
        </authorList>
    </citation>
    <scope>NUCLEOTIDE SEQUENCE [LARGE SCALE GENOMIC DNA]</scope>
    <source>
        <strain evidence="1 2">ATCC 43183</strain>
    </source>
</reference>
<name>B0NM26_BACSE</name>
<accession>B0NM26</accession>
<reference evidence="1 2" key="2">
    <citation type="submission" date="2007-11" db="EMBL/GenBank/DDBJ databases">
        <authorList>
            <person name="Fulton L."/>
            <person name="Clifton S."/>
            <person name="Fulton B."/>
            <person name="Xu J."/>
            <person name="Minx P."/>
            <person name="Pepin K.H."/>
            <person name="Johnson M."/>
            <person name="Thiruvilangam P."/>
            <person name="Bhonagiri V."/>
            <person name="Nash W.E."/>
            <person name="Mardis E.R."/>
            <person name="Wilson R.K."/>
        </authorList>
    </citation>
    <scope>NUCLEOTIDE SEQUENCE [LARGE SCALE GENOMIC DNA]</scope>
    <source>
        <strain evidence="1 2">ATCC 43183</strain>
    </source>
</reference>
<comment type="caution">
    <text evidence="1">The sequence shown here is derived from an EMBL/GenBank/DDBJ whole genome shotgun (WGS) entry which is preliminary data.</text>
</comment>
<dbReference type="Proteomes" id="UP000004713">
    <property type="component" value="Unassembled WGS sequence"/>
</dbReference>
<proteinExistence type="predicted"/>
<dbReference type="HOGENOM" id="CLU_1018014_0_0_10"/>
<evidence type="ECO:0000313" key="2">
    <source>
        <dbReference type="Proteomes" id="UP000004713"/>
    </source>
</evidence>